<protein>
    <submittedName>
        <fullName evidence="2">Uncharacterized protein</fullName>
    </submittedName>
</protein>
<evidence type="ECO:0000313" key="2">
    <source>
        <dbReference type="WBParaSite" id="PDA_v2.g22430.t1"/>
    </source>
</evidence>
<reference evidence="2" key="1">
    <citation type="submission" date="2022-11" db="UniProtKB">
        <authorList>
            <consortium name="WormBaseParasite"/>
        </authorList>
    </citation>
    <scope>IDENTIFICATION</scope>
</reference>
<proteinExistence type="predicted"/>
<organism evidence="1 2">
    <name type="scientific">Panagrolaimus davidi</name>
    <dbReference type="NCBI Taxonomy" id="227884"/>
    <lineage>
        <taxon>Eukaryota</taxon>
        <taxon>Metazoa</taxon>
        <taxon>Ecdysozoa</taxon>
        <taxon>Nematoda</taxon>
        <taxon>Chromadorea</taxon>
        <taxon>Rhabditida</taxon>
        <taxon>Tylenchina</taxon>
        <taxon>Panagrolaimomorpha</taxon>
        <taxon>Panagrolaimoidea</taxon>
        <taxon>Panagrolaimidae</taxon>
        <taxon>Panagrolaimus</taxon>
    </lineage>
</organism>
<dbReference type="AlphaFoldDB" id="A0A914Q0V2"/>
<dbReference type="Proteomes" id="UP000887578">
    <property type="component" value="Unplaced"/>
</dbReference>
<evidence type="ECO:0000313" key="1">
    <source>
        <dbReference type="Proteomes" id="UP000887578"/>
    </source>
</evidence>
<dbReference type="WBParaSite" id="PDA_v2.g22430.t1">
    <property type="protein sequence ID" value="PDA_v2.g22430.t1"/>
    <property type="gene ID" value="PDA_v2.g22430"/>
</dbReference>
<name>A0A914Q0V2_9BILA</name>
<accession>A0A914Q0V2</accession>
<keyword evidence="1" id="KW-1185">Reference proteome</keyword>
<sequence>MGGSNILTIYEDGNVFQIFRSCPSGVFKFTITYPHIYEFKWTLATPVYMIFPGKQTIFVPPTTTLPPQSTLPYSGPFPSNPAISRIDLTIGLDTNMANQQFYNQSKKVILNIVKYFTYSSDFVRLSFMTFDPFAAAGTGKYPLWSHNNVTMNQNLNDMPFYPGNHSRYDM</sequence>